<keyword evidence="4 10" id="KW-0812">Transmembrane</keyword>
<dbReference type="PANTHER" id="PTHR45620:SF17">
    <property type="entry name" value="PDF RECEPTOR"/>
    <property type="match status" value="1"/>
</dbReference>
<evidence type="ECO:0000256" key="2">
    <source>
        <dbReference type="ARBA" id="ARBA00005314"/>
    </source>
</evidence>
<feature type="transmembrane region" description="Helical" evidence="10">
    <location>
        <begin position="187"/>
        <end position="208"/>
    </location>
</feature>
<dbReference type="Pfam" id="PF02793">
    <property type="entry name" value="HRM"/>
    <property type="match status" value="1"/>
</dbReference>
<gene>
    <name evidence="13" type="primary">GPCR</name>
</gene>
<name>A0A5Q0TX07_RHYFE</name>
<evidence type="ECO:0000256" key="5">
    <source>
        <dbReference type="ARBA" id="ARBA00022989"/>
    </source>
</evidence>
<dbReference type="Gene3D" id="4.10.1240.10">
    <property type="entry name" value="GPCR, family 2, extracellular hormone receptor domain"/>
    <property type="match status" value="1"/>
</dbReference>
<feature type="transmembrane region" description="Helical" evidence="10">
    <location>
        <begin position="252"/>
        <end position="275"/>
    </location>
</feature>
<dbReference type="InterPro" id="IPR001879">
    <property type="entry name" value="GPCR_2_extracellular_dom"/>
</dbReference>
<evidence type="ECO:0000256" key="4">
    <source>
        <dbReference type="ARBA" id="ARBA00022692"/>
    </source>
</evidence>
<keyword evidence="6" id="KW-0297">G-protein coupled receptor</keyword>
<dbReference type="SMART" id="SM00008">
    <property type="entry name" value="HormR"/>
    <property type="match status" value="1"/>
</dbReference>
<proteinExistence type="evidence at transcript level"/>
<reference evidence="13" key="1">
    <citation type="submission" date="2019-04" db="EMBL/GenBank/DDBJ databases">
        <title>Identification and expression profiles of neuropeptides and their G protein-coupled receptors in the Red palm weevil Rhynchophorus ferrugineus (Coleoptera: Curculionidae).</title>
        <authorList>
            <person name="Zhang H."/>
            <person name="Bai J."/>
            <person name="Huang S."/>
            <person name="Hou Y."/>
        </authorList>
    </citation>
    <scope>NUCLEOTIDE SEQUENCE</scope>
</reference>
<dbReference type="EMBL" id="MK751524">
    <property type="protein sequence ID" value="QGA72528.1"/>
    <property type="molecule type" value="mRNA"/>
</dbReference>
<dbReference type="PROSITE" id="PS50227">
    <property type="entry name" value="G_PROTEIN_RECEP_F2_3"/>
    <property type="match status" value="1"/>
</dbReference>
<dbReference type="GO" id="GO:0007166">
    <property type="term" value="P:cell surface receptor signaling pathway"/>
    <property type="evidence" value="ECO:0007669"/>
    <property type="project" value="InterPro"/>
</dbReference>
<dbReference type="AlphaFoldDB" id="A0A5Q0TX07"/>
<dbReference type="Gene3D" id="1.20.1070.10">
    <property type="entry name" value="Rhodopsin 7-helix transmembrane proteins"/>
    <property type="match status" value="1"/>
</dbReference>
<keyword evidence="5 10" id="KW-1133">Transmembrane helix</keyword>
<accession>A0A5Q0TX07</accession>
<evidence type="ECO:0000256" key="9">
    <source>
        <dbReference type="ARBA" id="ARBA00023224"/>
    </source>
</evidence>
<evidence type="ECO:0000256" key="1">
    <source>
        <dbReference type="ARBA" id="ARBA00004651"/>
    </source>
</evidence>
<organism evidence="13">
    <name type="scientific">Rhynchophorus ferrugineus</name>
    <name type="common">Red palm weevil</name>
    <name type="synonym">Curculio ferrugineus</name>
    <dbReference type="NCBI Taxonomy" id="354439"/>
    <lineage>
        <taxon>Eukaryota</taxon>
        <taxon>Metazoa</taxon>
        <taxon>Ecdysozoa</taxon>
        <taxon>Arthropoda</taxon>
        <taxon>Hexapoda</taxon>
        <taxon>Insecta</taxon>
        <taxon>Pterygota</taxon>
        <taxon>Neoptera</taxon>
        <taxon>Endopterygota</taxon>
        <taxon>Coleoptera</taxon>
        <taxon>Polyphaga</taxon>
        <taxon>Cucujiformia</taxon>
        <taxon>Curculionidae</taxon>
        <taxon>Dryophthorinae</taxon>
        <taxon>Rhynchophorus</taxon>
    </lineage>
</organism>
<sequence length="469" mass="54560">MGMENGTFCPTSCDQWLCWPQTAADSTVSLPCPDEKGILETGWAYRYCTIDGTWETKNNSDGRITNYTHFEPCILPQIQDMTNMCNSFGIKACQTIGRVTRIIELVGLSLSFISLSVSLYIFLSYRVLKNNRTKIHINLFLATILQVTFRLVKYIDQELDENRQFLSEEYHLQKASTVLLEYAKTTMFTWMFIEGLYLHNMVTVTVFQEHLHIKFYIWAGWIIPAIMTLIWLGVMIAKNIRRTWFYYYFLPYYWILEGPRFVLILINLIFLLRIIRVLVVKLRQSRSSELEQIRKTVRATILLLPLMGSAHILFLVDYHFKTAWKFGLWSYTTYFLNTFQGTFVAVFYCFLNGEVQTAIRNKYSLRFNLRNSDNSHCVQFTRISNAGTDEANYSTRQSCVTCCNQALQSPEEKEIDLCDIIDKKDGSTNVTVIDTDTSLIPQVQRNGVDVQTVKFQDMIRPNVYMNKTG</sequence>
<dbReference type="InterPro" id="IPR000832">
    <property type="entry name" value="GPCR_2_secretin-like"/>
</dbReference>
<dbReference type="InterPro" id="IPR036445">
    <property type="entry name" value="GPCR_2_extracell_dom_sf"/>
</dbReference>
<dbReference type="GO" id="GO:0005886">
    <property type="term" value="C:plasma membrane"/>
    <property type="evidence" value="ECO:0007669"/>
    <property type="project" value="UniProtKB-SubCell"/>
</dbReference>
<dbReference type="SUPFAM" id="SSF81321">
    <property type="entry name" value="Family A G protein-coupled receptor-like"/>
    <property type="match status" value="1"/>
</dbReference>
<keyword evidence="7 10" id="KW-0472">Membrane</keyword>
<dbReference type="GO" id="GO:0008528">
    <property type="term" value="F:G protein-coupled peptide receptor activity"/>
    <property type="evidence" value="ECO:0007669"/>
    <property type="project" value="TreeGrafter"/>
</dbReference>
<feature type="transmembrane region" description="Helical" evidence="10">
    <location>
        <begin position="328"/>
        <end position="351"/>
    </location>
</feature>
<keyword evidence="9" id="KW-0807">Transducer</keyword>
<feature type="domain" description="G-protein coupled receptors family 2 profile 2" evidence="12">
    <location>
        <begin position="100"/>
        <end position="352"/>
    </location>
</feature>
<evidence type="ECO:0000313" key="13">
    <source>
        <dbReference type="EMBL" id="QGA72528.1"/>
    </source>
</evidence>
<feature type="transmembrane region" description="Helical" evidence="10">
    <location>
        <begin position="296"/>
        <end position="316"/>
    </location>
</feature>
<evidence type="ECO:0000256" key="10">
    <source>
        <dbReference type="SAM" id="Phobius"/>
    </source>
</evidence>
<evidence type="ECO:0000256" key="8">
    <source>
        <dbReference type="ARBA" id="ARBA00023170"/>
    </source>
</evidence>
<evidence type="ECO:0000259" key="12">
    <source>
        <dbReference type="PROSITE" id="PS50261"/>
    </source>
</evidence>
<dbReference type="Pfam" id="PF00002">
    <property type="entry name" value="7tm_2"/>
    <property type="match status" value="1"/>
</dbReference>
<dbReference type="InterPro" id="IPR050332">
    <property type="entry name" value="GPCR_2"/>
</dbReference>
<evidence type="ECO:0000256" key="3">
    <source>
        <dbReference type="ARBA" id="ARBA00022475"/>
    </source>
</evidence>
<protein>
    <submittedName>
        <fullName evidence="13">PDf receptor-like protein</fullName>
    </submittedName>
</protein>
<dbReference type="PANTHER" id="PTHR45620">
    <property type="entry name" value="PDF RECEPTOR-LIKE PROTEIN-RELATED"/>
    <property type="match status" value="1"/>
</dbReference>
<comment type="similarity">
    <text evidence="2">Belongs to the G-protein coupled receptor 2 family.</text>
</comment>
<feature type="transmembrane region" description="Helical" evidence="10">
    <location>
        <begin position="215"/>
        <end position="237"/>
    </location>
</feature>
<keyword evidence="3" id="KW-1003">Cell membrane</keyword>
<keyword evidence="8 13" id="KW-0675">Receptor</keyword>
<evidence type="ECO:0000256" key="7">
    <source>
        <dbReference type="ARBA" id="ARBA00023136"/>
    </source>
</evidence>
<evidence type="ECO:0000256" key="6">
    <source>
        <dbReference type="ARBA" id="ARBA00023040"/>
    </source>
</evidence>
<dbReference type="PROSITE" id="PS50261">
    <property type="entry name" value="G_PROTEIN_RECEP_F2_4"/>
    <property type="match status" value="1"/>
</dbReference>
<feature type="transmembrane region" description="Helical" evidence="10">
    <location>
        <begin position="102"/>
        <end position="123"/>
    </location>
</feature>
<feature type="domain" description="G-protein coupled receptors family 2 profile 1" evidence="11">
    <location>
        <begin position="1"/>
        <end position="77"/>
    </location>
</feature>
<evidence type="ECO:0000259" key="11">
    <source>
        <dbReference type="PROSITE" id="PS50227"/>
    </source>
</evidence>
<feature type="transmembrane region" description="Helical" evidence="10">
    <location>
        <begin position="135"/>
        <end position="152"/>
    </location>
</feature>
<dbReference type="PRINTS" id="PR00249">
    <property type="entry name" value="GPCRSECRETIN"/>
</dbReference>
<comment type="subcellular location">
    <subcellularLocation>
        <location evidence="1">Cell membrane</location>
        <topology evidence="1">Multi-pass membrane protein</topology>
    </subcellularLocation>
</comment>
<dbReference type="GO" id="GO:0007188">
    <property type="term" value="P:adenylate cyclase-modulating G protein-coupled receptor signaling pathway"/>
    <property type="evidence" value="ECO:0007669"/>
    <property type="project" value="TreeGrafter"/>
</dbReference>
<dbReference type="SUPFAM" id="SSF111418">
    <property type="entry name" value="Hormone receptor domain"/>
    <property type="match status" value="1"/>
</dbReference>
<dbReference type="InterPro" id="IPR017981">
    <property type="entry name" value="GPCR_2-like_7TM"/>
</dbReference>